<dbReference type="STRING" id="1127134.NOCYR_3278"/>
<evidence type="ECO:0000313" key="1">
    <source>
        <dbReference type="EMBL" id="CCF64043.1"/>
    </source>
</evidence>
<dbReference type="KEGG" id="ncy:NOCYR_3278"/>
<protein>
    <submittedName>
        <fullName evidence="1">Uncharacterized protein</fullName>
    </submittedName>
</protein>
<dbReference type="Proteomes" id="UP000008190">
    <property type="component" value="Chromosome"/>
</dbReference>
<sequence length="172" mass="19470">MRGTGCGLLAPGRPSGREHHVLCERVVGYFRSLRGRTWLFYAVRRRHRCGVPRAERRRVRLGCRVMSRRSLSCLWCGREIVESEVGRRRRYCRQSCRQRAYEHRNSLKGTGIPEDSVVLSAQEAADLADRWFAARCAAEDVATAIGEGADAAELAALSETLLQLARDAERLR</sequence>
<accession>H6QYJ3</accession>
<dbReference type="EMBL" id="FO082843">
    <property type="protein sequence ID" value="CCF64043.1"/>
    <property type="molecule type" value="Genomic_DNA"/>
</dbReference>
<dbReference type="AlphaFoldDB" id="H6QYJ3"/>
<evidence type="ECO:0000313" key="2">
    <source>
        <dbReference type="Proteomes" id="UP000008190"/>
    </source>
</evidence>
<dbReference type="eggNOG" id="ENOG5033065">
    <property type="taxonomic scope" value="Bacteria"/>
</dbReference>
<organism evidence="1 2">
    <name type="scientific">Nocardia cyriacigeorgica (strain GUH-2)</name>
    <dbReference type="NCBI Taxonomy" id="1127134"/>
    <lineage>
        <taxon>Bacteria</taxon>
        <taxon>Bacillati</taxon>
        <taxon>Actinomycetota</taxon>
        <taxon>Actinomycetes</taxon>
        <taxon>Mycobacteriales</taxon>
        <taxon>Nocardiaceae</taxon>
        <taxon>Nocardia</taxon>
    </lineage>
</organism>
<dbReference type="HOGENOM" id="CLU_1553686_0_0_11"/>
<keyword evidence="2" id="KW-1185">Reference proteome</keyword>
<proteinExistence type="predicted"/>
<gene>
    <name evidence="1" type="ordered locus">NOCYR_3278</name>
</gene>
<reference evidence="1 2" key="1">
    <citation type="journal article" date="2012" name="J. Bacteriol.">
        <title>Genome sequence of the human- and animal-pathogenic strain Nocardia cyriacigeorgica GUH-2.</title>
        <authorList>
            <person name="Zoropogui A."/>
            <person name="Pujic P."/>
            <person name="Normand P."/>
            <person name="Barbe V."/>
            <person name="Beaman B."/>
            <person name="Beaman L."/>
            <person name="Boiron P."/>
            <person name="Colinon C."/>
            <person name="Deredjian A."/>
            <person name="Graindorge A."/>
            <person name="Mangenot S."/>
            <person name="Nazaret S."/>
            <person name="Neto M."/>
            <person name="Petit S."/>
            <person name="Roche D."/>
            <person name="Vallenet D."/>
            <person name="Rodriguez-Nava V."/>
            <person name="Richard Y."/>
            <person name="Cournoyer B."/>
            <person name="Blaha D."/>
        </authorList>
    </citation>
    <scope>NUCLEOTIDE SEQUENCE [LARGE SCALE GENOMIC DNA]</scope>
    <source>
        <strain evidence="1 2">GUH-2</strain>
    </source>
</reference>
<name>H6QYJ3_NOCCG</name>